<keyword evidence="3" id="KW-0560">Oxidoreductase</keyword>
<dbReference type="AlphaFoldDB" id="A0A1I3P1C1"/>
<sequence>MTQAASAVSAAEGAMFDMQAAPLHVGRVRLRVRDLARVSDFYQALLGLETLDRGAGWSVLGAPGPGGPRPLLELSGDARLAPLDRRQAGLFHTAFLMPSRADLGRWLGHAAAARVRLEGASDHIVSEAIYLSDPEGNGIEVYADRPQAAWRTPSGAVEMATLPLDAQALVQTGGGGAYDAAPEGLIVGHVHLQVGDTRTADGFYRDVLGFDVAADYPGARFYGSGGYHHQLAGNVWNSRGAGRRPEGMAGLDRVEIVPRDAAAREALLARAEAAGLAPETRDGLAALRDPWGGLVVLAA</sequence>
<keyword evidence="3" id="KW-0223">Dioxygenase</keyword>
<dbReference type="EMBL" id="FOQH01000015">
    <property type="protein sequence ID" value="SFJ15354.1"/>
    <property type="molecule type" value="Genomic_DNA"/>
</dbReference>
<dbReference type="Gene3D" id="3.10.180.10">
    <property type="entry name" value="2,3-Dihydroxybiphenyl 1,2-Dioxygenase, domain 1"/>
    <property type="match status" value="2"/>
</dbReference>
<reference evidence="3 4" key="1">
    <citation type="submission" date="2016-10" db="EMBL/GenBank/DDBJ databases">
        <authorList>
            <person name="de Groot N.N."/>
        </authorList>
    </citation>
    <scope>NUCLEOTIDE SEQUENCE [LARGE SCALE GENOMIC DNA]</scope>
    <source>
        <strain evidence="3 4">CGMCC 1.11030</strain>
    </source>
</reference>
<evidence type="ECO:0000259" key="2">
    <source>
        <dbReference type="PROSITE" id="PS51819"/>
    </source>
</evidence>
<evidence type="ECO:0000313" key="4">
    <source>
        <dbReference type="Proteomes" id="UP000199377"/>
    </source>
</evidence>
<dbReference type="GO" id="GO:0046872">
    <property type="term" value="F:metal ion binding"/>
    <property type="evidence" value="ECO:0007669"/>
    <property type="project" value="UniProtKB-KW"/>
</dbReference>
<gene>
    <name evidence="3" type="ORF">SAMN05216258_11527</name>
</gene>
<name>A0A1I3P1C1_9RHOB</name>
<dbReference type="GO" id="GO:0051213">
    <property type="term" value="F:dioxygenase activity"/>
    <property type="evidence" value="ECO:0007669"/>
    <property type="project" value="UniProtKB-KW"/>
</dbReference>
<feature type="domain" description="VOC" evidence="2">
    <location>
        <begin position="186"/>
        <end position="299"/>
    </location>
</feature>
<dbReference type="GO" id="GO:0004462">
    <property type="term" value="F:lactoylglutathione lyase activity"/>
    <property type="evidence" value="ECO:0007669"/>
    <property type="project" value="InterPro"/>
</dbReference>
<dbReference type="InterPro" id="IPR004360">
    <property type="entry name" value="Glyas_Fos-R_dOase_dom"/>
</dbReference>
<dbReference type="RefSeq" id="WP_245779277.1">
    <property type="nucleotide sequence ID" value="NZ_FOQH01000015.1"/>
</dbReference>
<dbReference type="STRING" id="1114924.SAMN05216258_11527"/>
<dbReference type="InterPro" id="IPR018146">
    <property type="entry name" value="Glyoxalase_1_CS"/>
</dbReference>
<dbReference type="PANTHER" id="PTHR43279">
    <property type="entry name" value="CATECHOL-2,3-DIOXYGENASE"/>
    <property type="match status" value="1"/>
</dbReference>
<keyword evidence="4" id="KW-1185">Reference proteome</keyword>
<evidence type="ECO:0000256" key="1">
    <source>
        <dbReference type="ARBA" id="ARBA00022723"/>
    </source>
</evidence>
<dbReference type="InterPro" id="IPR037523">
    <property type="entry name" value="VOC_core"/>
</dbReference>
<dbReference type="PROSITE" id="PS51819">
    <property type="entry name" value="VOC"/>
    <property type="match status" value="2"/>
</dbReference>
<evidence type="ECO:0000313" key="3">
    <source>
        <dbReference type="EMBL" id="SFJ15354.1"/>
    </source>
</evidence>
<protein>
    <submittedName>
        <fullName evidence="3">Catechol 2,3-dioxygenase</fullName>
    </submittedName>
</protein>
<proteinExistence type="predicted"/>
<dbReference type="PANTHER" id="PTHR43279:SF1">
    <property type="entry name" value="CATECHOL-2,3-DIOXYGENASE"/>
    <property type="match status" value="1"/>
</dbReference>
<dbReference type="PROSITE" id="PS00934">
    <property type="entry name" value="GLYOXALASE_I_1"/>
    <property type="match status" value="1"/>
</dbReference>
<accession>A0A1I3P1C1</accession>
<dbReference type="SUPFAM" id="SSF54593">
    <property type="entry name" value="Glyoxalase/Bleomycin resistance protein/Dihydroxybiphenyl dioxygenase"/>
    <property type="match status" value="2"/>
</dbReference>
<organism evidence="3 4">
    <name type="scientific">Albimonas pacifica</name>
    <dbReference type="NCBI Taxonomy" id="1114924"/>
    <lineage>
        <taxon>Bacteria</taxon>
        <taxon>Pseudomonadati</taxon>
        <taxon>Pseudomonadota</taxon>
        <taxon>Alphaproteobacteria</taxon>
        <taxon>Rhodobacterales</taxon>
        <taxon>Paracoccaceae</taxon>
        <taxon>Albimonas</taxon>
    </lineage>
</organism>
<dbReference type="Proteomes" id="UP000199377">
    <property type="component" value="Unassembled WGS sequence"/>
</dbReference>
<dbReference type="Pfam" id="PF00903">
    <property type="entry name" value="Glyoxalase"/>
    <property type="match status" value="2"/>
</dbReference>
<dbReference type="InterPro" id="IPR029068">
    <property type="entry name" value="Glyas_Bleomycin-R_OHBP_Dase"/>
</dbReference>
<feature type="domain" description="VOC" evidence="2">
    <location>
        <begin position="24"/>
        <end position="144"/>
    </location>
</feature>
<keyword evidence="1" id="KW-0479">Metal-binding</keyword>